<evidence type="ECO:0000313" key="1">
    <source>
        <dbReference type="EMBL" id="JAE36430.1"/>
    </source>
</evidence>
<proteinExistence type="predicted"/>
<sequence>MAITCTNNRTHSLFEHAQGQRELAIAYSIILNNGTLPIGTRKI</sequence>
<reference evidence="1" key="2">
    <citation type="journal article" date="2015" name="Data Brief">
        <title>Shoot transcriptome of the giant reed, Arundo donax.</title>
        <authorList>
            <person name="Barrero R.A."/>
            <person name="Guerrero F.D."/>
            <person name="Moolhuijzen P."/>
            <person name="Goolsby J.A."/>
            <person name="Tidwell J."/>
            <person name="Bellgard S.E."/>
            <person name="Bellgard M.I."/>
        </authorList>
    </citation>
    <scope>NUCLEOTIDE SEQUENCE</scope>
    <source>
        <tissue evidence="1">Shoot tissue taken approximately 20 cm above the soil surface</tissue>
    </source>
</reference>
<protein>
    <submittedName>
        <fullName evidence="1">Uncharacterized protein</fullName>
    </submittedName>
</protein>
<organism evidence="1">
    <name type="scientific">Arundo donax</name>
    <name type="common">Giant reed</name>
    <name type="synonym">Donax arundinaceus</name>
    <dbReference type="NCBI Taxonomy" id="35708"/>
    <lineage>
        <taxon>Eukaryota</taxon>
        <taxon>Viridiplantae</taxon>
        <taxon>Streptophyta</taxon>
        <taxon>Embryophyta</taxon>
        <taxon>Tracheophyta</taxon>
        <taxon>Spermatophyta</taxon>
        <taxon>Magnoliopsida</taxon>
        <taxon>Liliopsida</taxon>
        <taxon>Poales</taxon>
        <taxon>Poaceae</taxon>
        <taxon>PACMAD clade</taxon>
        <taxon>Arundinoideae</taxon>
        <taxon>Arundineae</taxon>
        <taxon>Arundo</taxon>
    </lineage>
</organism>
<name>A0A0A9HGW2_ARUDO</name>
<dbReference type="EMBL" id="GBRH01161466">
    <property type="protein sequence ID" value="JAE36430.1"/>
    <property type="molecule type" value="Transcribed_RNA"/>
</dbReference>
<dbReference type="AlphaFoldDB" id="A0A0A9HGW2"/>
<accession>A0A0A9HGW2</accession>
<reference evidence="1" key="1">
    <citation type="submission" date="2014-09" db="EMBL/GenBank/DDBJ databases">
        <authorList>
            <person name="Magalhaes I.L.F."/>
            <person name="Oliveira U."/>
            <person name="Santos F.R."/>
            <person name="Vidigal T.H.D.A."/>
            <person name="Brescovit A.D."/>
            <person name="Santos A.J."/>
        </authorList>
    </citation>
    <scope>NUCLEOTIDE SEQUENCE</scope>
    <source>
        <tissue evidence="1">Shoot tissue taken approximately 20 cm above the soil surface</tissue>
    </source>
</reference>